<feature type="transmembrane region" description="Helical" evidence="6">
    <location>
        <begin position="160"/>
        <end position="180"/>
    </location>
</feature>
<name>X1BAU4_9ZZZZ</name>
<feature type="transmembrane region" description="Helical" evidence="6">
    <location>
        <begin position="44"/>
        <end position="68"/>
    </location>
</feature>
<feature type="transmembrane region" description="Helical" evidence="6">
    <location>
        <begin position="89"/>
        <end position="111"/>
    </location>
</feature>
<feature type="transmembrane region" description="Helical" evidence="6">
    <location>
        <begin position="12"/>
        <end position="32"/>
    </location>
</feature>
<keyword evidence="3 6" id="KW-0812">Transmembrane</keyword>
<proteinExistence type="predicted"/>
<protein>
    <recommendedName>
        <fullName evidence="8">ABC-2 type transporter domain-containing protein</fullName>
    </recommendedName>
</protein>
<dbReference type="Pfam" id="PF12679">
    <property type="entry name" value="ABC2_membrane_2"/>
    <property type="match status" value="1"/>
</dbReference>
<keyword evidence="4 6" id="KW-1133">Transmembrane helix</keyword>
<dbReference type="GO" id="GO:0005886">
    <property type="term" value="C:plasma membrane"/>
    <property type="evidence" value="ECO:0007669"/>
    <property type="project" value="UniProtKB-SubCell"/>
</dbReference>
<evidence type="ECO:0000256" key="5">
    <source>
        <dbReference type="ARBA" id="ARBA00023136"/>
    </source>
</evidence>
<keyword evidence="2" id="KW-1003">Cell membrane</keyword>
<evidence type="ECO:0000313" key="7">
    <source>
        <dbReference type="EMBL" id="GAG69096.1"/>
    </source>
</evidence>
<dbReference type="AlphaFoldDB" id="X1BAU4"/>
<reference evidence="7" key="1">
    <citation type="journal article" date="2014" name="Front. Microbiol.">
        <title>High frequency of phylogenetically diverse reductive dehalogenase-homologous genes in deep subseafloor sedimentary metagenomes.</title>
        <authorList>
            <person name="Kawai M."/>
            <person name="Futagami T."/>
            <person name="Toyoda A."/>
            <person name="Takaki Y."/>
            <person name="Nishi S."/>
            <person name="Hori S."/>
            <person name="Arai W."/>
            <person name="Tsubouchi T."/>
            <person name="Morono Y."/>
            <person name="Uchiyama I."/>
            <person name="Ito T."/>
            <person name="Fujiyama A."/>
            <person name="Inagaki F."/>
            <person name="Takami H."/>
        </authorList>
    </citation>
    <scope>NUCLEOTIDE SEQUENCE</scope>
    <source>
        <strain evidence="7">Expedition CK06-06</strain>
    </source>
</reference>
<dbReference type="PANTHER" id="PTHR30294:SF29">
    <property type="entry name" value="MULTIDRUG ABC TRANSPORTER PERMEASE YBHS-RELATED"/>
    <property type="match status" value="1"/>
</dbReference>
<sequence>MTIALKEFKSYLASPMAYVVTGIFLVLTGFFFQSSPSTYSQTSINGFLGMASMLVLLLASVLTMRLLAEERKMGTMELLLTAPVRNSEVIAGKFLGSLGILTAMLVLTFYYPILLGVIPGIGFGDPDIGPIATGYLGLFFLGCASLAVGLFASSLTSNQIVSAVVAGGILGALWFVGMAADLLPEALGEVVGYLSLSHYFPDFMRGVIDTRGIIYYLSITVLFLFLAIRSLESSRWS</sequence>
<comment type="caution">
    <text evidence="7">The sequence shown here is derived from an EMBL/GenBank/DDBJ whole genome shotgun (WGS) entry which is preliminary data.</text>
</comment>
<accession>X1BAU4</accession>
<feature type="transmembrane region" description="Helical" evidence="6">
    <location>
        <begin position="213"/>
        <end position="231"/>
    </location>
</feature>
<dbReference type="InterPro" id="IPR051449">
    <property type="entry name" value="ABC-2_transporter_component"/>
</dbReference>
<dbReference type="EMBL" id="BART01006748">
    <property type="protein sequence ID" value="GAG69096.1"/>
    <property type="molecule type" value="Genomic_DNA"/>
</dbReference>
<dbReference type="GO" id="GO:0140359">
    <property type="term" value="F:ABC-type transporter activity"/>
    <property type="evidence" value="ECO:0007669"/>
    <property type="project" value="InterPro"/>
</dbReference>
<evidence type="ECO:0000256" key="2">
    <source>
        <dbReference type="ARBA" id="ARBA00022475"/>
    </source>
</evidence>
<gene>
    <name evidence="7" type="ORF">S01H4_15395</name>
</gene>
<evidence type="ECO:0000256" key="4">
    <source>
        <dbReference type="ARBA" id="ARBA00022989"/>
    </source>
</evidence>
<organism evidence="7">
    <name type="scientific">marine sediment metagenome</name>
    <dbReference type="NCBI Taxonomy" id="412755"/>
    <lineage>
        <taxon>unclassified sequences</taxon>
        <taxon>metagenomes</taxon>
        <taxon>ecological metagenomes</taxon>
    </lineage>
</organism>
<feature type="transmembrane region" description="Helical" evidence="6">
    <location>
        <begin position="131"/>
        <end position="153"/>
    </location>
</feature>
<comment type="subcellular location">
    <subcellularLocation>
        <location evidence="1">Cell membrane</location>
        <topology evidence="1">Multi-pass membrane protein</topology>
    </subcellularLocation>
</comment>
<evidence type="ECO:0000256" key="6">
    <source>
        <dbReference type="SAM" id="Phobius"/>
    </source>
</evidence>
<evidence type="ECO:0008006" key="8">
    <source>
        <dbReference type="Google" id="ProtNLM"/>
    </source>
</evidence>
<evidence type="ECO:0000256" key="3">
    <source>
        <dbReference type="ARBA" id="ARBA00022692"/>
    </source>
</evidence>
<keyword evidence="5 6" id="KW-0472">Membrane</keyword>
<dbReference type="PANTHER" id="PTHR30294">
    <property type="entry name" value="MEMBRANE COMPONENT OF ABC TRANSPORTER YHHJ-RELATED"/>
    <property type="match status" value="1"/>
</dbReference>
<evidence type="ECO:0000256" key="1">
    <source>
        <dbReference type="ARBA" id="ARBA00004651"/>
    </source>
</evidence>